<dbReference type="SUPFAM" id="SSF54285">
    <property type="entry name" value="MoaD/ThiS"/>
    <property type="match status" value="1"/>
</dbReference>
<dbReference type="RefSeq" id="WP_284370763.1">
    <property type="nucleotide sequence ID" value="NZ_BSNJ01000002.1"/>
</dbReference>
<dbReference type="InterPro" id="IPR010035">
    <property type="entry name" value="Thi_S"/>
</dbReference>
<dbReference type="InterPro" id="IPR016155">
    <property type="entry name" value="Mopterin_synth/thiamin_S_b"/>
</dbReference>
<name>A0ABQ5UYB4_9PROT</name>
<dbReference type="NCBIfam" id="TIGR01683">
    <property type="entry name" value="thiS"/>
    <property type="match status" value="1"/>
</dbReference>
<reference evidence="1" key="2">
    <citation type="submission" date="2023-01" db="EMBL/GenBank/DDBJ databases">
        <title>Draft genome sequence of Algimonas porphyrae strain NBRC 108216.</title>
        <authorList>
            <person name="Sun Q."/>
            <person name="Mori K."/>
        </authorList>
    </citation>
    <scope>NUCLEOTIDE SEQUENCE</scope>
    <source>
        <strain evidence="1">NBRC 108216</strain>
    </source>
</reference>
<evidence type="ECO:0000313" key="2">
    <source>
        <dbReference type="Proteomes" id="UP001161390"/>
    </source>
</evidence>
<dbReference type="Proteomes" id="UP001161390">
    <property type="component" value="Unassembled WGS sequence"/>
</dbReference>
<reference evidence="1" key="1">
    <citation type="journal article" date="2014" name="Int. J. Syst. Evol. Microbiol.">
        <title>Complete genome of a new Firmicutes species belonging to the dominant human colonic microbiota ('Ruminococcus bicirculans') reveals two chromosomes and a selective capacity to utilize plant glucans.</title>
        <authorList>
            <consortium name="NISC Comparative Sequencing Program"/>
            <person name="Wegmann U."/>
            <person name="Louis P."/>
            <person name="Goesmann A."/>
            <person name="Henrissat B."/>
            <person name="Duncan S.H."/>
            <person name="Flint H.J."/>
        </authorList>
    </citation>
    <scope>NUCLEOTIDE SEQUENCE</scope>
    <source>
        <strain evidence="1">NBRC 108216</strain>
    </source>
</reference>
<dbReference type="CDD" id="cd00565">
    <property type="entry name" value="Ubl_ThiS"/>
    <property type="match status" value="1"/>
</dbReference>
<dbReference type="Pfam" id="PF02597">
    <property type="entry name" value="ThiS"/>
    <property type="match status" value="1"/>
</dbReference>
<dbReference type="InterPro" id="IPR003749">
    <property type="entry name" value="ThiS/MoaD-like"/>
</dbReference>
<protein>
    <recommendedName>
        <fullName evidence="3">Sulfur carrier protein ThiS</fullName>
    </recommendedName>
</protein>
<dbReference type="Gene3D" id="3.10.20.30">
    <property type="match status" value="1"/>
</dbReference>
<evidence type="ECO:0008006" key="3">
    <source>
        <dbReference type="Google" id="ProtNLM"/>
    </source>
</evidence>
<organism evidence="1 2">
    <name type="scientific">Algimonas porphyrae</name>
    <dbReference type="NCBI Taxonomy" id="1128113"/>
    <lineage>
        <taxon>Bacteria</taxon>
        <taxon>Pseudomonadati</taxon>
        <taxon>Pseudomonadota</taxon>
        <taxon>Alphaproteobacteria</taxon>
        <taxon>Maricaulales</taxon>
        <taxon>Robiginitomaculaceae</taxon>
        <taxon>Algimonas</taxon>
    </lineage>
</organism>
<evidence type="ECO:0000313" key="1">
    <source>
        <dbReference type="EMBL" id="GLQ20310.1"/>
    </source>
</evidence>
<gene>
    <name evidence="1" type="ORF">GCM10007854_12650</name>
</gene>
<comment type="caution">
    <text evidence="1">The sequence shown here is derived from an EMBL/GenBank/DDBJ whole genome shotgun (WGS) entry which is preliminary data.</text>
</comment>
<dbReference type="PANTHER" id="PTHR34472">
    <property type="entry name" value="SULFUR CARRIER PROTEIN THIS"/>
    <property type="match status" value="1"/>
</dbReference>
<proteinExistence type="predicted"/>
<accession>A0ABQ5UYB4</accession>
<dbReference type="PANTHER" id="PTHR34472:SF1">
    <property type="entry name" value="SULFUR CARRIER PROTEIN THIS"/>
    <property type="match status" value="1"/>
</dbReference>
<keyword evidence="2" id="KW-1185">Reference proteome</keyword>
<dbReference type="InterPro" id="IPR012675">
    <property type="entry name" value="Beta-grasp_dom_sf"/>
</dbReference>
<dbReference type="EMBL" id="BSNJ01000002">
    <property type="protein sequence ID" value="GLQ20310.1"/>
    <property type="molecule type" value="Genomic_DNA"/>
</dbReference>
<sequence length="94" mass="10206">MTFGIAVFAQVNVRVNARAPVKQATETMHLIINGENHDDLPDGLTIAGLIAHLGLPEKKIAIERNLSVVPKSSFTNVRLEDHDVLEIIHFIGGG</sequence>